<evidence type="ECO:0000313" key="3">
    <source>
        <dbReference type="EMBL" id="MDA0184769.1"/>
    </source>
</evidence>
<dbReference type="EMBL" id="JAPDDP010000086">
    <property type="protein sequence ID" value="MDA0184769.1"/>
    <property type="molecule type" value="Genomic_DNA"/>
</dbReference>
<dbReference type="Proteomes" id="UP001147653">
    <property type="component" value="Unassembled WGS sequence"/>
</dbReference>
<sequence>MLSAVLCLPVAPAHAGISPVTPIDGPSADLVDFGGAAMAPDGTGGVVYRKKVDGRTHIFAAQFDGKAWRPAQRVDTGQSFDSSWPAIGAGNGGRLVVAWVQEFGPSSDRLYSAGIDPGARRFQAPVPVDTNVGEATGTWPSVAMNASGSAYVSYLVMKPPSAAEPAGYARGELRVARYDATYWSGFGFPLNRNAQVPLRLPAAGATPKVTIDAQGNGILAWQEPDDSFVDRVWARRLFSGQAGIALQVSPSTWDNAPLPAPADRFALDTAGFGQGAIAYRQQPGGPLTVPRTMLAMIPETSAPGANVFAAPRALAGDAPGPPSVAVDRVGNVATAFGLAQRSLLIGGDDRALRAAERLDDGRTAIPGDPQVDLAASGASVAAWVVRRGATGGIGVTERRADGVPVTQTVSAAAGGLVSGFALAGSGLGDGIVGWAQNGQVSALVVDAPPDGFSVEAPVDYVRTVPTIRWDVPQSAIGKTTYTVTLDDDTLAENLTTTKLKLRKRDLDDGVHVLQVVATDAGGQETTSAPAELRFDASPPKARVKRYRNGLTEVLLTDGASGVDKTATSINWGDGTKPSSKRTHRYRNGARPTITITARDKAGNRTKVRK</sequence>
<organism evidence="3 4">
    <name type="scientific">Solirubrobacter phytolaccae</name>
    <dbReference type="NCBI Taxonomy" id="1404360"/>
    <lineage>
        <taxon>Bacteria</taxon>
        <taxon>Bacillati</taxon>
        <taxon>Actinomycetota</taxon>
        <taxon>Thermoleophilia</taxon>
        <taxon>Solirubrobacterales</taxon>
        <taxon>Solirubrobacteraceae</taxon>
        <taxon>Solirubrobacter</taxon>
    </lineage>
</organism>
<evidence type="ECO:0000313" key="4">
    <source>
        <dbReference type="Proteomes" id="UP001147653"/>
    </source>
</evidence>
<feature type="region of interest" description="Disordered" evidence="1">
    <location>
        <begin position="568"/>
        <end position="591"/>
    </location>
</feature>
<feature type="chain" id="PRO_5040767546" description="Fibronectin type-III domain-containing protein" evidence="2">
    <location>
        <begin position="16"/>
        <end position="609"/>
    </location>
</feature>
<dbReference type="RefSeq" id="WP_270029224.1">
    <property type="nucleotide sequence ID" value="NZ_JAPDDP010000086.1"/>
</dbReference>
<evidence type="ECO:0008006" key="5">
    <source>
        <dbReference type="Google" id="ProtNLM"/>
    </source>
</evidence>
<name>A0A9X3NEN4_9ACTN</name>
<dbReference type="AlphaFoldDB" id="A0A9X3NEN4"/>
<evidence type="ECO:0000256" key="1">
    <source>
        <dbReference type="SAM" id="MobiDB-lite"/>
    </source>
</evidence>
<keyword evidence="4" id="KW-1185">Reference proteome</keyword>
<feature type="compositionally biased region" description="Basic residues" evidence="1">
    <location>
        <begin position="578"/>
        <end position="587"/>
    </location>
</feature>
<evidence type="ECO:0000256" key="2">
    <source>
        <dbReference type="SAM" id="SignalP"/>
    </source>
</evidence>
<gene>
    <name evidence="3" type="ORF">OJ997_30990</name>
</gene>
<keyword evidence="2" id="KW-0732">Signal</keyword>
<feature type="signal peptide" evidence="2">
    <location>
        <begin position="1"/>
        <end position="15"/>
    </location>
</feature>
<protein>
    <recommendedName>
        <fullName evidence="5">Fibronectin type-III domain-containing protein</fullName>
    </recommendedName>
</protein>
<comment type="caution">
    <text evidence="3">The sequence shown here is derived from an EMBL/GenBank/DDBJ whole genome shotgun (WGS) entry which is preliminary data.</text>
</comment>
<reference evidence="3" key="1">
    <citation type="submission" date="2022-10" db="EMBL/GenBank/DDBJ databases">
        <title>The WGS of Solirubrobacter phytolaccae KCTC 29190.</title>
        <authorList>
            <person name="Jiang Z."/>
        </authorList>
    </citation>
    <scope>NUCLEOTIDE SEQUENCE</scope>
    <source>
        <strain evidence="3">KCTC 29190</strain>
    </source>
</reference>
<proteinExistence type="predicted"/>
<accession>A0A9X3NEN4</accession>